<accession>A0AAV4PWK1</accession>
<organism evidence="1 2">
    <name type="scientific">Caerostris extrusa</name>
    <name type="common">Bark spider</name>
    <name type="synonym">Caerostris bankana</name>
    <dbReference type="NCBI Taxonomy" id="172846"/>
    <lineage>
        <taxon>Eukaryota</taxon>
        <taxon>Metazoa</taxon>
        <taxon>Ecdysozoa</taxon>
        <taxon>Arthropoda</taxon>
        <taxon>Chelicerata</taxon>
        <taxon>Arachnida</taxon>
        <taxon>Araneae</taxon>
        <taxon>Araneomorphae</taxon>
        <taxon>Entelegynae</taxon>
        <taxon>Araneoidea</taxon>
        <taxon>Araneidae</taxon>
        <taxon>Caerostris</taxon>
    </lineage>
</organism>
<keyword evidence="2" id="KW-1185">Reference proteome</keyword>
<gene>
    <name evidence="1" type="ORF">CEXT_163601</name>
</gene>
<evidence type="ECO:0000313" key="1">
    <source>
        <dbReference type="EMBL" id="GIY00170.1"/>
    </source>
</evidence>
<evidence type="ECO:0000313" key="2">
    <source>
        <dbReference type="Proteomes" id="UP001054945"/>
    </source>
</evidence>
<reference evidence="1 2" key="1">
    <citation type="submission" date="2021-06" db="EMBL/GenBank/DDBJ databases">
        <title>Caerostris extrusa draft genome.</title>
        <authorList>
            <person name="Kono N."/>
            <person name="Arakawa K."/>
        </authorList>
    </citation>
    <scope>NUCLEOTIDE SEQUENCE [LARGE SCALE GENOMIC DNA]</scope>
</reference>
<sequence>MSLMEILWTSIHEPPYLCIGYPVAASFPHLESLLTASGDWKHGKHNPPLFRSFFRSAYLLGSTTYCERDGDRSARVRLPHPTGGSFYEEQITVPPTTHLSSHVPNGDALDFTVISKPPSTHFQRLEISPPVLSVSVKNVGDSKRIEKHGDRSARVRPPHPTGESFYEQQIAAPPITHPSSHVLMEMSIHEAPLSLHRIPLRGGFSALTEFLLTASGDWKHGKYTPLFRFLFRVLIFWDPRLIGDVHGLV</sequence>
<name>A0AAV4PWK1_CAEEX</name>
<dbReference type="AlphaFoldDB" id="A0AAV4PWK1"/>
<dbReference type="Proteomes" id="UP001054945">
    <property type="component" value="Unassembled WGS sequence"/>
</dbReference>
<proteinExistence type="predicted"/>
<dbReference type="EMBL" id="BPLR01005151">
    <property type="protein sequence ID" value="GIY00170.1"/>
    <property type="molecule type" value="Genomic_DNA"/>
</dbReference>
<protein>
    <submittedName>
        <fullName evidence="1">Uncharacterized protein</fullName>
    </submittedName>
</protein>
<comment type="caution">
    <text evidence="1">The sequence shown here is derived from an EMBL/GenBank/DDBJ whole genome shotgun (WGS) entry which is preliminary data.</text>
</comment>